<dbReference type="GO" id="GO:1905475">
    <property type="term" value="P:regulation of protein localization to membrane"/>
    <property type="evidence" value="ECO:0007669"/>
    <property type="project" value="TreeGrafter"/>
</dbReference>
<keyword evidence="7 12" id="KW-0472">Membrane</keyword>
<dbReference type="GO" id="GO:0090263">
    <property type="term" value="P:positive regulation of canonical Wnt signaling pathway"/>
    <property type="evidence" value="ECO:0007669"/>
    <property type="project" value="TreeGrafter"/>
</dbReference>
<comment type="function">
    <text evidence="12">Cell surface proteoglycan.</text>
</comment>
<evidence type="ECO:0000256" key="3">
    <source>
        <dbReference type="ARBA" id="ARBA00022475"/>
    </source>
</evidence>
<keyword evidence="8" id="KW-0325">Glycoprotein</keyword>
<keyword evidence="3" id="KW-1003">Cell membrane</keyword>
<dbReference type="GO" id="GO:0005576">
    <property type="term" value="C:extracellular region"/>
    <property type="evidence" value="ECO:0007669"/>
    <property type="project" value="TreeGrafter"/>
</dbReference>
<evidence type="ECO:0000256" key="4">
    <source>
        <dbReference type="ARBA" id="ARBA00022622"/>
    </source>
</evidence>
<evidence type="ECO:0000256" key="2">
    <source>
        <dbReference type="ARBA" id="ARBA00010260"/>
    </source>
</evidence>
<sequence length="135" mass="14540">MGVKSLSVLRLGVLLLATASGDAEAPPSCEGVRKVFQLRQLGPLRGIPESPRAGADLQVCTSEKLTCCTKKMEERYQTAAKQDIQQVLQTSSATLKFLISRNAAAFQGLRNKLDKTTAAKNYVVDTTDSALRARG</sequence>
<dbReference type="GO" id="GO:0009986">
    <property type="term" value="C:cell surface"/>
    <property type="evidence" value="ECO:0007669"/>
    <property type="project" value="TreeGrafter"/>
</dbReference>
<evidence type="ECO:0000256" key="10">
    <source>
        <dbReference type="ARBA" id="ARBA00023288"/>
    </source>
</evidence>
<feature type="signal peptide" evidence="13">
    <location>
        <begin position="1"/>
        <end position="23"/>
    </location>
</feature>
<dbReference type="GO" id="GO:0016477">
    <property type="term" value="P:cell migration"/>
    <property type="evidence" value="ECO:0007669"/>
    <property type="project" value="TreeGrafter"/>
</dbReference>
<keyword evidence="10 12" id="KW-0449">Lipoprotein</keyword>
<dbReference type="InterPro" id="IPR001863">
    <property type="entry name" value="Glypican"/>
</dbReference>
<protein>
    <recommendedName>
        <fullName evidence="16">Glypican-5</fullName>
    </recommendedName>
</protein>
<dbReference type="PANTHER" id="PTHR10822:SF12">
    <property type="entry name" value="GLYPICAN-5"/>
    <property type="match status" value="1"/>
</dbReference>
<gene>
    <name evidence="14" type="ORF">AV530_016902</name>
</gene>
<evidence type="ECO:0000256" key="7">
    <source>
        <dbReference type="ARBA" id="ARBA00023136"/>
    </source>
</evidence>
<comment type="similarity">
    <text evidence="2 11">Belongs to the glypican family.</text>
</comment>
<evidence type="ECO:0000256" key="13">
    <source>
        <dbReference type="SAM" id="SignalP"/>
    </source>
</evidence>
<dbReference type="PANTHER" id="PTHR10822">
    <property type="entry name" value="GLYPICAN"/>
    <property type="match status" value="1"/>
</dbReference>
<keyword evidence="6 12" id="KW-0654">Proteoglycan</keyword>
<feature type="chain" id="PRO_5013116077" description="Glypican-5" evidence="13">
    <location>
        <begin position="24"/>
        <end position="135"/>
    </location>
</feature>
<evidence type="ECO:0000256" key="5">
    <source>
        <dbReference type="ARBA" id="ARBA00022729"/>
    </source>
</evidence>
<dbReference type="GO" id="GO:0005886">
    <property type="term" value="C:plasma membrane"/>
    <property type="evidence" value="ECO:0007669"/>
    <property type="project" value="UniProtKB-SubCell"/>
</dbReference>
<dbReference type="Proteomes" id="UP000190648">
    <property type="component" value="Unassembled WGS sequence"/>
</dbReference>
<dbReference type="EMBL" id="LSYS01009367">
    <property type="protein sequence ID" value="OPJ66949.1"/>
    <property type="molecule type" value="Genomic_DNA"/>
</dbReference>
<comment type="caution">
    <text evidence="14">The sequence shown here is derived from an EMBL/GenBank/DDBJ whole genome shotgun (WGS) entry which is preliminary data.</text>
</comment>
<proteinExistence type="inferred from homology"/>
<evidence type="ECO:0000256" key="1">
    <source>
        <dbReference type="ARBA" id="ARBA00004609"/>
    </source>
</evidence>
<evidence type="ECO:0008006" key="16">
    <source>
        <dbReference type="Google" id="ProtNLM"/>
    </source>
</evidence>
<evidence type="ECO:0000256" key="11">
    <source>
        <dbReference type="RuleBase" id="RU003518"/>
    </source>
</evidence>
<evidence type="ECO:0000256" key="6">
    <source>
        <dbReference type="ARBA" id="ARBA00022974"/>
    </source>
</evidence>
<accession>A0A1V4J466</accession>
<reference evidence="14 15" key="1">
    <citation type="submission" date="2016-02" db="EMBL/GenBank/DDBJ databases">
        <title>Band-tailed pigeon sequencing and assembly.</title>
        <authorList>
            <person name="Soares A.E."/>
            <person name="Novak B.J."/>
            <person name="Rice E.S."/>
            <person name="O'Connell B."/>
            <person name="Chang D."/>
            <person name="Weber S."/>
            <person name="Shapiro B."/>
        </authorList>
    </citation>
    <scope>NUCLEOTIDE SEQUENCE [LARGE SCALE GENOMIC DNA]</scope>
    <source>
        <strain evidence="14">BTP2013</strain>
        <tissue evidence="14">Blood</tissue>
    </source>
</reference>
<keyword evidence="9 12" id="KW-0357">Heparan sulfate</keyword>
<evidence type="ECO:0000256" key="12">
    <source>
        <dbReference type="RuleBase" id="RU003519"/>
    </source>
</evidence>
<dbReference type="OrthoDB" id="6380619at2759"/>
<comment type="subcellular location">
    <subcellularLocation>
        <location evidence="1 12">Cell membrane</location>
        <topology evidence="1 12">Lipid-anchor</topology>
        <topology evidence="1 12">GPI-anchor</topology>
    </subcellularLocation>
</comment>
<keyword evidence="15" id="KW-1185">Reference proteome</keyword>
<evidence type="ECO:0000313" key="15">
    <source>
        <dbReference type="Proteomes" id="UP000190648"/>
    </source>
</evidence>
<dbReference type="Pfam" id="PF01153">
    <property type="entry name" value="Glypican"/>
    <property type="match status" value="1"/>
</dbReference>
<dbReference type="AlphaFoldDB" id="A0A1V4J466"/>
<dbReference type="GO" id="GO:0098552">
    <property type="term" value="C:side of membrane"/>
    <property type="evidence" value="ECO:0007669"/>
    <property type="project" value="UniProtKB-KW"/>
</dbReference>
<evidence type="ECO:0000256" key="9">
    <source>
        <dbReference type="ARBA" id="ARBA00023207"/>
    </source>
</evidence>
<evidence type="ECO:0000256" key="8">
    <source>
        <dbReference type="ARBA" id="ARBA00023180"/>
    </source>
</evidence>
<organism evidence="14 15">
    <name type="scientific">Patagioenas fasciata monilis</name>
    <dbReference type="NCBI Taxonomy" id="372326"/>
    <lineage>
        <taxon>Eukaryota</taxon>
        <taxon>Metazoa</taxon>
        <taxon>Chordata</taxon>
        <taxon>Craniata</taxon>
        <taxon>Vertebrata</taxon>
        <taxon>Euteleostomi</taxon>
        <taxon>Archelosauria</taxon>
        <taxon>Archosauria</taxon>
        <taxon>Dinosauria</taxon>
        <taxon>Saurischia</taxon>
        <taxon>Theropoda</taxon>
        <taxon>Coelurosauria</taxon>
        <taxon>Aves</taxon>
        <taxon>Neognathae</taxon>
        <taxon>Neoaves</taxon>
        <taxon>Columbimorphae</taxon>
        <taxon>Columbiformes</taxon>
        <taxon>Columbidae</taxon>
        <taxon>Patagioenas</taxon>
    </lineage>
</organism>
<dbReference type="STRING" id="372326.A0A1V4J466"/>
<evidence type="ECO:0000313" key="14">
    <source>
        <dbReference type="EMBL" id="OPJ66949.1"/>
    </source>
</evidence>
<keyword evidence="4 12" id="KW-0336">GPI-anchor</keyword>
<name>A0A1V4J466_PATFA</name>
<keyword evidence="5 13" id="KW-0732">Signal</keyword>